<evidence type="ECO:0000313" key="1">
    <source>
        <dbReference type="EMBL" id="PEN55130.1"/>
    </source>
</evidence>
<name>A0AB36SN74_9BACI</name>
<accession>A0AB36SN74</accession>
<gene>
    <name evidence="1" type="ORF">CN596_11155</name>
</gene>
<organism evidence="1 2">
    <name type="scientific">Bacillus toyonensis</name>
    <dbReference type="NCBI Taxonomy" id="155322"/>
    <lineage>
        <taxon>Bacteria</taxon>
        <taxon>Bacillati</taxon>
        <taxon>Bacillota</taxon>
        <taxon>Bacilli</taxon>
        <taxon>Bacillales</taxon>
        <taxon>Bacillaceae</taxon>
        <taxon>Bacillus</taxon>
        <taxon>Bacillus cereus group</taxon>
    </lineage>
</organism>
<dbReference type="EMBL" id="NUAJ01000009">
    <property type="protein sequence ID" value="PEN55130.1"/>
    <property type="molecule type" value="Genomic_DNA"/>
</dbReference>
<comment type="caution">
    <text evidence="1">The sequence shown here is derived from an EMBL/GenBank/DDBJ whole genome shotgun (WGS) entry which is preliminary data.</text>
</comment>
<dbReference type="RefSeq" id="WP_098060265.1">
    <property type="nucleotide sequence ID" value="NZ_JAOPQL010000026.1"/>
</dbReference>
<reference evidence="1 2" key="1">
    <citation type="submission" date="2017-09" db="EMBL/GenBank/DDBJ databases">
        <title>Large-scale bioinformatics analysis of Bacillus genomes uncovers conserved roles of natural products in bacterial physiology.</title>
        <authorList>
            <consortium name="Agbiome Team Llc"/>
            <person name="Bleich R.M."/>
            <person name="Kirk G.J."/>
            <person name="Santa Maria K.C."/>
            <person name="Allen S.E."/>
            <person name="Farag S."/>
            <person name="Shank E.A."/>
            <person name="Bowers A."/>
        </authorList>
    </citation>
    <scope>NUCLEOTIDE SEQUENCE [LARGE SCALE GENOMIC DNA]</scope>
    <source>
        <strain evidence="1 2">AFS027958</strain>
    </source>
</reference>
<proteinExistence type="predicted"/>
<evidence type="ECO:0000313" key="2">
    <source>
        <dbReference type="Proteomes" id="UP000220934"/>
    </source>
</evidence>
<protein>
    <submittedName>
        <fullName evidence="1">Uncharacterized protein</fullName>
    </submittedName>
</protein>
<dbReference type="AlphaFoldDB" id="A0AB36SN74"/>
<sequence length="137" mass="16237">MKSEFTGFREELDKDFFPLLKDTHEHFETVVKKGQSHELASWYVLDEDGLTTNLKYNREIKKIRDRIVNTDVKQEDTIELKKNILNSLSMMESALKTINTFYKDDSSDVLWTTLSFDMDKLNENVEKQNKILGKYYK</sequence>
<dbReference type="Proteomes" id="UP000220934">
    <property type="component" value="Unassembled WGS sequence"/>
</dbReference>